<sequence length="417" mass="47002">MIWIYIRVYPVTQISDISLSSKAFDHLFDHKIDLFDDYMLQMSTMFVELMNGNRQTMDNTFPVLKNDLMVRAANGVKTERVPVWVMRQAGRYLPEFQLFRQKHDFFDICRSPELASEVTLMPIRRFDLDAAIIFSDILVIPQALGMEVQMVGGVGPVLPTPLTKPEDIKTLLKLDIDVEKELDYVMKAITLTRHKLEGKVPLIGFSGAPFTLMAYMIEGGGSKTLAKTKKWLYQYPDESLQLLDELTHVIIAYLVAQVKAGAQLLQVFESNAGFLGPKQFNEFSLPFLNKISEGVKQALNDLKVPTVPMIVFAKDAHMAIESLSHSQYDVISVDWAIEPSRARSLAGNSVTLQGNLDPCALYSDVKQIDLMVKEMVESFGTQRYIANLGHGIYPDVNPDHLAVFVDSVHKYSQTTDI</sequence>
<accession>A0A7R9QTN5</accession>
<dbReference type="PANTHER" id="PTHR21091:SF169">
    <property type="entry name" value="UROPORPHYRINOGEN DECARBOXYLASE"/>
    <property type="match status" value="1"/>
</dbReference>
<evidence type="ECO:0000256" key="10">
    <source>
        <dbReference type="ARBA" id="ARBA00023244"/>
    </source>
</evidence>
<evidence type="ECO:0000256" key="13">
    <source>
        <dbReference type="RuleBase" id="RU004169"/>
    </source>
</evidence>
<evidence type="ECO:0000259" key="14">
    <source>
        <dbReference type="PROSITE" id="PS00906"/>
    </source>
</evidence>
<evidence type="ECO:0000256" key="6">
    <source>
        <dbReference type="ARBA" id="ARBA00022490"/>
    </source>
</evidence>
<protein>
    <recommendedName>
        <fullName evidence="5 12">Uroporphyrinogen decarboxylase</fullName>
        <ecNumber evidence="4 12">4.1.1.37</ecNumber>
    </recommendedName>
</protein>
<dbReference type="EMBL" id="CAJPVJ010011753">
    <property type="protein sequence ID" value="CAG2173981.1"/>
    <property type="molecule type" value="Genomic_DNA"/>
</dbReference>
<dbReference type="FunFam" id="3.20.20.210:FF:000004">
    <property type="entry name" value="Uroporphyrinogen decarboxylase"/>
    <property type="match status" value="1"/>
</dbReference>
<comment type="subcellular location">
    <subcellularLocation>
        <location evidence="1">Cytoplasm</location>
    </subcellularLocation>
</comment>
<comment type="pathway">
    <text evidence="2 12">Porphyrin-containing compound metabolism; protoporphyrin-IX biosynthesis; coproporphyrinogen-III from 5-aminolevulinate: step 4/4.</text>
</comment>
<dbReference type="GO" id="GO:0004853">
    <property type="term" value="F:uroporphyrinogen decarboxylase activity"/>
    <property type="evidence" value="ECO:0007669"/>
    <property type="project" value="UniProtKB-EC"/>
</dbReference>
<keyword evidence="7 12" id="KW-0210">Decarboxylase</keyword>
<dbReference type="PROSITE" id="PS00906">
    <property type="entry name" value="UROD_1"/>
    <property type="match status" value="1"/>
</dbReference>
<dbReference type="Pfam" id="PF01208">
    <property type="entry name" value="URO-D"/>
    <property type="match status" value="1"/>
</dbReference>
<dbReference type="PROSITE" id="PS00907">
    <property type="entry name" value="UROD_2"/>
    <property type="match status" value="1"/>
</dbReference>
<dbReference type="EMBL" id="OC926578">
    <property type="protein sequence ID" value="CAD7656794.1"/>
    <property type="molecule type" value="Genomic_DNA"/>
</dbReference>
<dbReference type="SUPFAM" id="SSF51726">
    <property type="entry name" value="UROD/MetE-like"/>
    <property type="match status" value="1"/>
</dbReference>
<feature type="domain" description="Uroporphyrinogen decarboxylase (URO-D)" evidence="15">
    <location>
        <begin position="203"/>
        <end position="219"/>
    </location>
</feature>
<proteinExistence type="inferred from homology"/>
<dbReference type="CDD" id="cd00717">
    <property type="entry name" value="URO-D"/>
    <property type="match status" value="1"/>
</dbReference>
<feature type="domain" description="Uroporphyrinogen decarboxylase (URO-D)" evidence="14">
    <location>
        <begin position="82"/>
        <end position="91"/>
    </location>
</feature>
<evidence type="ECO:0000256" key="5">
    <source>
        <dbReference type="ARBA" id="ARBA00014308"/>
    </source>
</evidence>
<evidence type="ECO:0000256" key="8">
    <source>
        <dbReference type="ARBA" id="ARBA00023133"/>
    </source>
</evidence>
<name>A0A7R9QTN5_9ACAR</name>
<keyword evidence="6" id="KW-0963">Cytoplasm</keyword>
<reference evidence="16" key="1">
    <citation type="submission" date="2020-11" db="EMBL/GenBank/DDBJ databases">
        <authorList>
            <person name="Tran Van P."/>
        </authorList>
    </citation>
    <scope>NUCLEOTIDE SEQUENCE</scope>
</reference>
<evidence type="ECO:0000256" key="3">
    <source>
        <dbReference type="ARBA" id="ARBA00009935"/>
    </source>
</evidence>
<dbReference type="GO" id="GO:0005829">
    <property type="term" value="C:cytosol"/>
    <property type="evidence" value="ECO:0007669"/>
    <property type="project" value="TreeGrafter"/>
</dbReference>
<dbReference type="InterPro" id="IPR006361">
    <property type="entry name" value="Uroporphyrinogen_deCO2ase_HemE"/>
</dbReference>
<dbReference type="OrthoDB" id="339900at2759"/>
<dbReference type="HAMAP" id="MF_00218">
    <property type="entry name" value="URO_D"/>
    <property type="match status" value="1"/>
</dbReference>
<gene>
    <name evidence="16" type="ORF">ONB1V03_LOCUS13430</name>
</gene>
<dbReference type="GO" id="GO:0006782">
    <property type="term" value="P:protoporphyrinogen IX biosynthetic process"/>
    <property type="evidence" value="ECO:0007669"/>
    <property type="project" value="UniProtKB-UniPathway"/>
</dbReference>
<dbReference type="Proteomes" id="UP000728032">
    <property type="component" value="Unassembled WGS sequence"/>
</dbReference>
<dbReference type="InterPro" id="IPR000257">
    <property type="entry name" value="Uroporphyrinogen_deCOase"/>
</dbReference>
<dbReference type="EC" id="4.1.1.37" evidence="4 12"/>
<keyword evidence="17" id="KW-1185">Reference proteome</keyword>
<dbReference type="AlphaFoldDB" id="A0A7R9QTN5"/>
<evidence type="ECO:0000259" key="15">
    <source>
        <dbReference type="PROSITE" id="PS00907"/>
    </source>
</evidence>
<evidence type="ECO:0000256" key="7">
    <source>
        <dbReference type="ARBA" id="ARBA00022793"/>
    </source>
</evidence>
<dbReference type="Gene3D" id="3.20.20.210">
    <property type="match status" value="1"/>
</dbReference>
<dbReference type="PANTHER" id="PTHR21091">
    <property type="entry name" value="METHYLTETRAHYDROFOLATE:HOMOCYSTEINE METHYLTRANSFERASE RELATED"/>
    <property type="match status" value="1"/>
</dbReference>
<evidence type="ECO:0000313" key="17">
    <source>
        <dbReference type="Proteomes" id="UP000728032"/>
    </source>
</evidence>
<comment type="catalytic activity">
    <reaction evidence="11">
        <text>uroporphyrinogen III + 4 H(+) = coproporphyrinogen III + 4 CO2</text>
        <dbReference type="Rhea" id="RHEA:19865"/>
        <dbReference type="ChEBI" id="CHEBI:15378"/>
        <dbReference type="ChEBI" id="CHEBI:16526"/>
        <dbReference type="ChEBI" id="CHEBI:57308"/>
        <dbReference type="ChEBI" id="CHEBI:57309"/>
        <dbReference type="EC" id="4.1.1.37"/>
    </reaction>
    <physiologicalReaction direction="left-to-right" evidence="11">
        <dbReference type="Rhea" id="RHEA:19866"/>
    </physiologicalReaction>
</comment>
<dbReference type="UniPathway" id="UPA00251">
    <property type="reaction ID" value="UER00321"/>
</dbReference>
<evidence type="ECO:0000256" key="1">
    <source>
        <dbReference type="ARBA" id="ARBA00004496"/>
    </source>
</evidence>
<evidence type="ECO:0000256" key="9">
    <source>
        <dbReference type="ARBA" id="ARBA00023239"/>
    </source>
</evidence>
<evidence type="ECO:0000313" key="16">
    <source>
        <dbReference type="EMBL" id="CAD7656794.1"/>
    </source>
</evidence>
<evidence type="ECO:0000256" key="4">
    <source>
        <dbReference type="ARBA" id="ARBA00012288"/>
    </source>
</evidence>
<evidence type="ECO:0000256" key="11">
    <source>
        <dbReference type="ARBA" id="ARBA00048411"/>
    </source>
</evidence>
<evidence type="ECO:0000256" key="12">
    <source>
        <dbReference type="RuleBase" id="RU000554"/>
    </source>
</evidence>
<evidence type="ECO:0000256" key="2">
    <source>
        <dbReference type="ARBA" id="ARBA00004804"/>
    </source>
</evidence>
<keyword evidence="9 12" id="KW-0456">Lyase</keyword>
<dbReference type="InterPro" id="IPR038071">
    <property type="entry name" value="UROD/MetE-like_sf"/>
</dbReference>
<organism evidence="16">
    <name type="scientific">Oppiella nova</name>
    <dbReference type="NCBI Taxonomy" id="334625"/>
    <lineage>
        <taxon>Eukaryota</taxon>
        <taxon>Metazoa</taxon>
        <taxon>Ecdysozoa</taxon>
        <taxon>Arthropoda</taxon>
        <taxon>Chelicerata</taxon>
        <taxon>Arachnida</taxon>
        <taxon>Acari</taxon>
        <taxon>Acariformes</taxon>
        <taxon>Sarcoptiformes</taxon>
        <taxon>Oribatida</taxon>
        <taxon>Brachypylina</taxon>
        <taxon>Oppioidea</taxon>
        <taxon>Oppiidae</taxon>
        <taxon>Oppiella</taxon>
    </lineage>
</organism>
<keyword evidence="8" id="KW-0350">Heme biosynthesis</keyword>
<dbReference type="NCBIfam" id="TIGR01464">
    <property type="entry name" value="hemE"/>
    <property type="match status" value="1"/>
</dbReference>
<comment type="similarity">
    <text evidence="3 13">Belongs to the uroporphyrinogen decarboxylase family.</text>
</comment>
<keyword evidence="10 12" id="KW-0627">Porphyrin biosynthesis</keyword>